<dbReference type="InterPro" id="IPR014710">
    <property type="entry name" value="RmlC-like_jellyroll"/>
</dbReference>
<proteinExistence type="predicted"/>
<dbReference type="SUPFAM" id="SSF51206">
    <property type="entry name" value="cAMP-binding domain-like"/>
    <property type="match status" value="1"/>
</dbReference>
<feature type="domain" description="HTH crp-type" evidence="4">
    <location>
        <begin position="162"/>
        <end position="235"/>
    </location>
</feature>
<dbReference type="Pfam" id="PF13545">
    <property type="entry name" value="HTH_Crp_2"/>
    <property type="match status" value="1"/>
</dbReference>
<evidence type="ECO:0000259" key="4">
    <source>
        <dbReference type="PROSITE" id="PS51063"/>
    </source>
</evidence>
<accession>A0ABV7LRW5</accession>
<dbReference type="PRINTS" id="PR00034">
    <property type="entry name" value="HTHCRP"/>
</dbReference>
<dbReference type="Pfam" id="PF00027">
    <property type="entry name" value="cNMP_binding"/>
    <property type="match status" value="1"/>
</dbReference>
<evidence type="ECO:0000256" key="2">
    <source>
        <dbReference type="ARBA" id="ARBA00023125"/>
    </source>
</evidence>
<evidence type="ECO:0000256" key="3">
    <source>
        <dbReference type="ARBA" id="ARBA00023163"/>
    </source>
</evidence>
<dbReference type="InterPro" id="IPR012318">
    <property type="entry name" value="HTH_CRP"/>
</dbReference>
<dbReference type="NCBIfam" id="NF008365">
    <property type="entry name" value="PRK11161.1"/>
    <property type="match status" value="1"/>
</dbReference>
<evidence type="ECO:0000256" key="1">
    <source>
        <dbReference type="ARBA" id="ARBA00023015"/>
    </source>
</evidence>
<comment type="caution">
    <text evidence="5">The sequence shown here is derived from an EMBL/GenBank/DDBJ whole genome shotgun (WGS) entry which is preliminary data.</text>
</comment>
<protein>
    <submittedName>
        <fullName evidence="5">Fumarate/nitrate reduction transcriptional regulator Fnr</fullName>
    </submittedName>
</protein>
<dbReference type="PANTHER" id="PTHR24567:SF75">
    <property type="entry name" value="FUMARATE AND NITRATE REDUCTION REGULATORY PROTEIN"/>
    <property type="match status" value="1"/>
</dbReference>
<sequence>MTNPSNVVSFASQHGVDCRSCHLSSLCLPRGLPLEDIAELNGIAQPLAPVRKREALFLQGMPFTSLFAVRSGSLKQVTTTETDEYLVTTFFLPGELAGLDAIAEGSYPGSAVALETTTVCELPFEQLDALCMRVPELRQRVYRNLSQDVHNERLMLRLLLRRTADVRLACFFVAMSARFRRRGYSPYRFQLAMSRGDIGNYLGLTMETVSRTLARYQQQRLLDIRGRDFHILDLEALTRFAEESGRRGVNG</sequence>
<dbReference type="InterPro" id="IPR036390">
    <property type="entry name" value="WH_DNA-bd_sf"/>
</dbReference>
<dbReference type="InterPro" id="IPR036388">
    <property type="entry name" value="WH-like_DNA-bd_sf"/>
</dbReference>
<keyword evidence="1" id="KW-0805">Transcription regulation</keyword>
<dbReference type="SMART" id="SM00100">
    <property type="entry name" value="cNMP"/>
    <property type="match status" value="1"/>
</dbReference>
<dbReference type="Gene3D" id="1.10.10.10">
    <property type="entry name" value="Winged helix-like DNA-binding domain superfamily/Winged helix DNA-binding domain"/>
    <property type="match status" value="1"/>
</dbReference>
<name>A0ABV7LRW5_9GAMM</name>
<keyword evidence="6" id="KW-1185">Reference proteome</keyword>
<dbReference type="SMART" id="SM00419">
    <property type="entry name" value="HTH_CRP"/>
    <property type="match status" value="1"/>
</dbReference>
<dbReference type="RefSeq" id="WP_386775726.1">
    <property type="nucleotide sequence ID" value="NZ_JBHRUG010000031.1"/>
</dbReference>
<dbReference type="CDD" id="cd00038">
    <property type="entry name" value="CAP_ED"/>
    <property type="match status" value="1"/>
</dbReference>
<dbReference type="EMBL" id="JBHRUG010000031">
    <property type="protein sequence ID" value="MFC3285104.1"/>
    <property type="molecule type" value="Genomic_DNA"/>
</dbReference>
<evidence type="ECO:0000313" key="5">
    <source>
        <dbReference type="EMBL" id="MFC3285104.1"/>
    </source>
</evidence>
<dbReference type="InterPro" id="IPR018490">
    <property type="entry name" value="cNMP-bd_dom_sf"/>
</dbReference>
<evidence type="ECO:0000313" key="6">
    <source>
        <dbReference type="Proteomes" id="UP001595579"/>
    </source>
</evidence>
<dbReference type="InterPro" id="IPR000595">
    <property type="entry name" value="cNMP-bd_dom"/>
</dbReference>
<dbReference type="Gene3D" id="2.60.120.10">
    <property type="entry name" value="Jelly Rolls"/>
    <property type="match status" value="1"/>
</dbReference>
<dbReference type="InterPro" id="IPR050397">
    <property type="entry name" value="Env_Response_Regulators"/>
</dbReference>
<dbReference type="PROSITE" id="PS51063">
    <property type="entry name" value="HTH_CRP_2"/>
    <property type="match status" value="1"/>
</dbReference>
<dbReference type="CDD" id="cd00092">
    <property type="entry name" value="HTH_CRP"/>
    <property type="match status" value="1"/>
</dbReference>
<organism evidence="5 6">
    <name type="scientific">Litchfieldella rifensis</name>
    <dbReference type="NCBI Taxonomy" id="762643"/>
    <lineage>
        <taxon>Bacteria</taxon>
        <taxon>Pseudomonadati</taxon>
        <taxon>Pseudomonadota</taxon>
        <taxon>Gammaproteobacteria</taxon>
        <taxon>Oceanospirillales</taxon>
        <taxon>Halomonadaceae</taxon>
        <taxon>Litchfieldella</taxon>
    </lineage>
</organism>
<dbReference type="PANTHER" id="PTHR24567">
    <property type="entry name" value="CRP FAMILY TRANSCRIPTIONAL REGULATORY PROTEIN"/>
    <property type="match status" value="1"/>
</dbReference>
<keyword evidence="2" id="KW-0238">DNA-binding</keyword>
<dbReference type="SUPFAM" id="SSF46785">
    <property type="entry name" value="Winged helix' DNA-binding domain"/>
    <property type="match status" value="1"/>
</dbReference>
<reference evidence="6" key="1">
    <citation type="journal article" date="2019" name="Int. J. Syst. Evol. Microbiol.">
        <title>The Global Catalogue of Microorganisms (GCM) 10K type strain sequencing project: providing services to taxonomists for standard genome sequencing and annotation.</title>
        <authorList>
            <consortium name="The Broad Institute Genomics Platform"/>
            <consortium name="The Broad Institute Genome Sequencing Center for Infectious Disease"/>
            <person name="Wu L."/>
            <person name="Ma J."/>
        </authorList>
    </citation>
    <scope>NUCLEOTIDE SEQUENCE [LARGE SCALE GENOMIC DNA]</scope>
    <source>
        <strain evidence="6">CECT 7698</strain>
    </source>
</reference>
<keyword evidence="3" id="KW-0804">Transcription</keyword>
<dbReference type="Proteomes" id="UP001595579">
    <property type="component" value="Unassembled WGS sequence"/>
</dbReference>
<gene>
    <name evidence="5" type="primary">fnr</name>
    <name evidence="5" type="ORF">ACFOEV_15995</name>
</gene>